<dbReference type="GO" id="GO:0006284">
    <property type="term" value="P:base-excision repair"/>
    <property type="evidence" value="ECO:0007669"/>
    <property type="project" value="InterPro"/>
</dbReference>
<dbReference type="GO" id="GO:0035485">
    <property type="term" value="F:adenine/guanine mispair binding"/>
    <property type="evidence" value="ECO:0007669"/>
    <property type="project" value="TreeGrafter"/>
</dbReference>
<comment type="catalytic activity">
    <reaction evidence="1">
        <text>Hydrolyzes free adenine bases from 7,8-dihydro-8-oxoguanine:adenine mismatched double-stranded DNA, leaving an apurinic site.</text>
        <dbReference type="EC" id="3.2.2.31"/>
    </reaction>
</comment>
<dbReference type="InterPro" id="IPR003265">
    <property type="entry name" value="HhH-GPD_domain"/>
</dbReference>
<dbReference type="InterPro" id="IPR005760">
    <property type="entry name" value="A/G_AdeGlyc_MutY"/>
</dbReference>
<dbReference type="Pfam" id="PF14815">
    <property type="entry name" value="NUDIX_4"/>
    <property type="match status" value="1"/>
</dbReference>
<organism evidence="20 21">
    <name type="scientific">Perilla frutescens var. hirtella</name>
    <name type="common">Perilla citriodora</name>
    <name type="synonym">Perilla setoyensis</name>
    <dbReference type="NCBI Taxonomy" id="608512"/>
    <lineage>
        <taxon>Eukaryota</taxon>
        <taxon>Viridiplantae</taxon>
        <taxon>Streptophyta</taxon>
        <taxon>Embryophyta</taxon>
        <taxon>Tracheophyta</taxon>
        <taxon>Spermatophyta</taxon>
        <taxon>Magnoliopsida</taxon>
        <taxon>eudicotyledons</taxon>
        <taxon>Gunneridae</taxon>
        <taxon>Pentapetalae</taxon>
        <taxon>asterids</taxon>
        <taxon>lamiids</taxon>
        <taxon>Lamiales</taxon>
        <taxon>Lamiaceae</taxon>
        <taxon>Nepetoideae</taxon>
        <taxon>Elsholtzieae</taxon>
        <taxon>Perilla</taxon>
    </lineage>
</organism>
<dbReference type="EMBL" id="SDAM02000126">
    <property type="protein sequence ID" value="KAH6828331.1"/>
    <property type="molecule type" value="Genomic_DNA"/>
</dbReference>
<evidence type="ECO:0000256" key="4">
    <source>
        <dbReference type="ARBA" id="ARBA00008343"/>
    </source>
</evidence>
<dbReference type="GO" id="GO:0046872">
    <property type="term" value="F:metal ion binding"/>
    <property type="evidence" value="ECO:0007669"/>
    <property type="project" value="UniProtKB-KW"/>
</dbReference>
<dbReference type="GO" id="GO:0000701">
    <property type="term" value="F:purine-specific mismatch base pair DNA N-glycosylase activity"/>
    <property type="evidence" value="ECO:0007669"/>
    <property type="project" value="UniProtKB-EC"/>
</dbReference>
<evidence type="ECO:0000256" key="9">
    <source>
        <dbReference type="ARBA" id="ARBA00022763"/>
    </source>
</evidence>
<protein>
    <recommendedName>
        <fullName evidence="6">Adenine DNA glycosylase</fullName>
        <ecNumber evidence="5">3.2.2.31</ecNumber>
    </recommendedName>
    <alternativeName>
        <fullName evidence="17">MutY homolog</fullName>
    </alternativeName>
</protein>
<evidence type="ECO:0000256" key="14">
    <source>
        <dbReference type="ARBA" id="ARBA00023242"/>
    </source>
</evidence>
<dbReference type="AlphaFoldDB" id="A0AAD4J6X8"/>
<dbReference type="InterPro" id="IPR029119">
    <property type="entry name" value="MutY_C"/>
</dbReference>
<dbReference type="FunFam" id="3.90.79.10:FF:000026">
    <property type="entry name" value="Adenine DNA glycosylase"/>
    <property type="match status" value="1"/>
</dbReference>
<dbReference type="CDD" id="cd03431">
    <property type="entry name" value="NUDIX_DNA_Glycosylase_C-MutY"/>
    <property type="match status" value="1"/>
</dbReference>
<dbReference type="GO" id="GO:0034039">
    <property type="term" value="F:8-oxo-7,8-dihydroguanine DNA N-glycosylase activity"/>
    <property type="evidence" value="ECO:0007669"/>
    <property type="project" value="TreeGrafter"/>
</dbReference>
<dbReference type="SUPFAM" id="SSF48150">
    <property type="entry name" value="DNA-glycosylase"/>
    <property type="match status" value="1"/>
</dbReference>
<evidence type="ECO:0000256" key="11">
    <source>
        <dbReference type="ARBA" id="ARBA00023004"/>
    </source>
</evidence>
<evidence type="ECO:0000256" key="16">
    <source>
        <dbReference type="ARBA" id="ARBA00058024"/>
    </source>
</evidence>
<dbReference type="InterPro" id="IPR011257">
    <property type="entry name" value="DNA_glycosylase"/>
</dbReference>
<comment type="subcellular location">
    <subcellularLocation>
        <location evidence="3">Nucleus</location>
    </subcellularLocation>
</comment>
<sequence>MKRCRRSVSTAKETVDVVDIEDITFTSKEIQEIRASLLQWYDKNRRDLPWRRINNGGDEVGIEERERRAYAVWVSEVMLQQTRVQTVIDYFNRWMKKWPTIHHLAQATIEEVNEMWAGLGYYRRARFLLEGAKMIVEGGDEFPKTASSLRMVKGIGNYTAGAIASIAFEEAVPVVDGNVVRVMTRLKAITANPKNSTTVKNIWKLAGQLVDPLRPGDFNQAVMELGATMCSPSAPSCSQCPVSRQCQALSLSMNDESVKVSDYPMKVAKAKQRHDFSAVSVVEIVEEGSQSDNRYLLVKRPDEGLLAGLWEFPSVLLEGEADLTSRRKAINSFLKQSFGLDMKKSCKVVLREEVGVYVHIFSHIRLKMYVELLVLHLTGGTNFLQKKQEETATIKWKYVDNEALSTLGLTSGVRKVCTMIQKFKQDGSSPVSATARKRRDKRELKTRFLQIQEMATTGGSIAAFSCPSSYFCQKSRATSSLSLVVSVISRRRNTCCLAVQESSTTSTVAAETKEKKEVEEDATTAASNSKPKPAAKAAAKPLPQLMEEDVIPSLKTTLEAQEDISELELSFNENKLEGSFVKKGIPYSFWAFFPDGTINGPKGFSISSYGSGVSTVEPFLVDEKKPTPKHVVFWVEKRLAAQGIIPVWQDW</sequence>
<evidence type="ECO:0000313" key="21">
    <source>
        <dbReference type="Proteomes" id="UP001190926"/>
    </source>
</evidence>
<dbReference type="GO" id="GO:0005634">
    <property type="term" value="C:nucleus"/>
    <property type="evidence" value="ECO:0007669"/>
    <property type="project" value="UniProtKB-SubCell"/>
</dbReference>
<evidence type="ECO:0000256" key="15">
    <source>
        <dbReference type="ARBA" id="ARBA00023295"/>
    </source>
</evidence>
<keyword evidence="14" id="KW-0539">Nucleus</keyword>
<name>A0AAD4J6X8_PERFH</name>
<keyword evidence="8" id="KW-0479">Metal-binding</keyword>
<evidence type="ECO:0000256" key="8">
    <source>
        <dbReference type="ARBA" id="ARBA00022723"/>
    </source>
</evidence>
<keyword evidence="11" id="KW-0408">Iron</keyword>
<dbReference type="InterPro" id="IPR021374">
    <property type="entry name" value="DUF2996"/>
</dbReference>
<dbReference type="GO" id="GO:0051539">
    <property type="term" value="F:4 iron, 4 sulfur cluster binding"/>
    <property type="evidence" value="ECO:0007669"/>
    <property type="project" value="UniProtKB-KW"/>
</dbReference>
<feature type="compositionally biased region" description="Low complexity" evidence="18">
    <location>
        <begin position="523"/>
        <end position="539"/>
    </location>
</feature>
<dbReference type="EC" id="3.2.2.31" evidence="5"/>
<keyword evidence="7" id="KW-0004">4Fe-4S</keyword>
<comment type="cofactor">
    <cofactor evidence="2">
        <name>[4Fe-4S] cluster</name>
        <dbReference type="ChEBI" id="CHEBI:49883"/>
    </cofactor>
</comment>
<comment type="function">
    <text evidence="16">Involved in oxidative DNA damage repair. Initiates repair of A*oxoG to C*G by removing the inappropriately paired adenine base from the DNA backbone. Possesses both adenine and 2-OH-A DNA glycosylase activities.</text>
</comment>
<dbReference type="InterPro" id="IPR023170">
    <property type="entry name" value="HhH_base_excis_C"/>
</dbReference>
<keyword evidence="10" id="KW-0378">Hydrolase</keyword>
<dbReference type="PANTHER" id="PTHR42944">
    <property type="entry name" value="ADENINE DNA GLYCOSYLASE"/>
    <property type="match status" value="1"/>
</dbReference>
<evidence type="ECO:0000256" key="3">
    <source>
        <dbReference type="ARBA" id="ARBA00004123"/>
    </source>
</evidence>
<proteinExistence type="inferred from homology"/>
<dbReference type="Gene3D" id="1.10.340.30">
    <property type="entry name" value="Hypothetical protein, domain 2"/>
    <property type="match status" value="1"/>
</dbReference>
<dbReference type="CDD" id="cd00056">
    <property type="entry name" value="ENDO3c"/>
    <property type="match status" value="1"/>
</dbReference>
<evidence type="ECO:0000256" key="13">
    <source>
        <dbReference type="ARBA" id="ARBA00023204"/>
    </source>
</evidence>
<dbReference type="InterPro" id="IPR044298">
    <property type="entry name" value="MIG/MutY"/>
</dbReference>
<evidence type="ECO:0000256" key="5">
    <source>
        <dbReference type="ARBA" id="ARBA00012045"/>
    </source>
</evidence>
<keyword evidence="12" id="KW-0411">Iron-sulfur</keyword>
<feature type="region of interest" description="Disordered" evidence="18">
    <location>
        <begin position="507"/>
        <end position="539"/>
    </location>
</feature>
<comment type="caution">
    <text evidence="20">The sequence shown here is derived from an EMBL/GenBank/DDBJ whole genome shotgun (WGS) entry which is preliminary data.</text>
</comment>
<dbReference type="Gene3D" id="3.90.79.10">
    <property type="entry name" value="Nucleoside Triphosphate Pyrophosphohydrolase"/>
    <property type="match status" value="1"/>
</dbReference>
<evidence type="ECO:0000256" key="6">
    <source>
        <dbReference type="ARBA" id="ARBA00022023"/>
    </source>
</evidence>
<comment type="similarity">
    <text evidence="4">Belongs to the Nth/MutY family.</text>
</comment>
<keyword evidence="13" id="KW-0234">DNA repair</keyword>
<keyword evidence="15" id="KW-0326">Glycosidase</keyword>
<gene>
    <name evidence="20" type="ORF">C2S53_014107</name>
</gene>
<accession>A0AAD4J6X8</accession>
<evidence type="ECO:0000256" key="1">
    <source>
        <dbReference type="ARBA" id="ARBA00000843"/>
    </source>
</evidence>
<evidence type="ECO:0000256" key="2">
    <source>
        <dbReference type="ARBA" id="ARBA00001966"/>
    </source>
</evidence>
<keyword evidence="9" id="KW-0227">DNA damage</keyword>
<dbReference type="Proteomes" id="UP001190926">
    <property type="component" value="Unassembled WGS sequence"/>
</dbReference>
<evidence type="ECO:0000256" key="12">
    <source>
        <dbReference type="ARBA" id="ARBA00023014"/>
    </source>
</evidence>
<feature type="domain" description="HhH-GPD" evidence="19">
    <location>
        <begin position="78"/>
        <end position="228"/>
    </location>
</feature>
<dbReference type="SUPFAM" id="SSF55811">
    <property type="entry name" value="Nudix"/>
    <property type="match status" value="1"/>
</dbReference>
<dbReference type="InterPro" id="IPR015797">
    <property type="entry name" value="NUDIX_hydrolase-like_dom_sf"/>
</dbReference>
<dbReference type="Pfam" id="PF11210">
    <property type="entry name" value="DUF2996"/>
    <property type="match status" value="1"/>
</dbReference>
<dbReference type="GO" id="GO:0032357">
    <property type="term" value="F:oxidized purine DNA binding"/>
    <property type="evidence" value="ECO:0007669"/>
    <property type="project" value="TreeGrafter"/>
</dbReference>
<dbReference type="PANTHER" id="PTHR42944:SF1">
    <property type="entry name" value="ADENINE DNA GLYCOSYLASE"/>
    <property type="match status" value="1"/>
</dbReference>
<keyword evidence="21" id="KW-1185">Reference proteome</keyword>
<evidence type="ECO:0000259" key="19">
    <source>
        <dbReference type="SMART" id="SM00478"/>
    </source>
</evidence>
<dbReference type="Pfam" id="PF00730">
    <property type="entry name" value="HhH-GPD"/>
    <property type="match status" value="1"/>
</dbReference>
<reference evidence="20 21" key="1">
    <citation type="journal article" date="2021" name="Nat. Commun.">
        <title>Incipient diploidization of the medicinal plant Perilla within 10,000 years.</title>
        <authorList>
            <person name="Zhang Y."/>
            <person name="Shen Q."/>
            <person name="Leng L."/>
            <person name="Zhang D."/>
            <person name="Chen S."/>
            <person name="Shi Y."/>
            <person name="Ning Z."/>
            <person name="Chen S."/>
        </authorList>
    </citation>
    <scope>NUCLEOTIDE SEQUENCE [LARGE SCALE GENOMIC DNA]</scope>
    <source>
        <strain evidence="21">cv. PC099</strain>
    </source>
</reference>
<evidence type="ECO:0000256" key="17">
    <source>
        <dbReference type="ARBA" id="ARBA00081502"/>
    </source>
</evidence>
<dbReference type="SMART" id="SM00478">
    <property type="entry name" value="ENDO3c"/>
    <property type="match status" value="1"/>
</dbReference>
<dbReference type="FunFam" id="1.10.1670.10:FF:000002">
    <property type="entry name" value="Adenine DNA glycosylase"/>
    <property type="match status" value="1"/>
</dbReference>
<evidence type="ECO:0000313" key="20">
    <source>
        <dbReference type="EMBL" id="KAH6828331.1"/>
    </source>
</evidence>
<dbReference type="Gene3D" id="1.10.1670.10">
    <property type="entry name" value="Helix-hairpin-Helix base-excision DNA repair enzymes (C-terminal)"/>
    <property type="match status" value="1"/>
</dbReference>
<dbReference type="GO" id="GO:0006298">
    <property type="term" value="P:mismatch repair"/>
    <property type="evidence" value="ECO:0007669"/>
    <property type="project" value="TreeGrafter"/>
</dbReference>
<evidence type="ECO:0000256" key="10">
    <source>
        <dbReference type="ARBA" id="ARBA00022801"/>
    </source>
</evidence>
<evidence type="ECO:0000256" key="18">
    <source>
        <dbReference type="SAM" id="MobiDB-lite"/>
    </source>
</evidence>
<evidence type="ECO:0000256" key="7">
    <source>
        <dbReference type="ARBA" id="ARBA00022485"/>
    </source>
</evidence>
<dbReference type="FunFam" id="1.10.340.30:FF:000011">
    <property type="entry name" value="Adenine DNA glycosylase"/>
    <property type="match status" value="1"/>
</dbReference>
<dbReference type="NCBIfam" id="TIGR01084">
    <property type="entry name" value="mutY"/>
    <property type="match status" value="1"/>
</dbReference>